<gene>
    <name evidence="2" type="ORF">GCM10023082_24960</name>
</gene>
<reference evidence="3" key="1">
    <citation type="journal article" date="2019" name="Int. J. Syst. Evol. Microbiol.">
        <title>The Global Catalogue of Microorganisms (GCM) 10K type strain sequencing project: providing services to taxonomists for standard genome sequencing and annotation.</title>
        <authorList>
            <consortium name="The Broad Institute Genomics Platform"/>
            <consortium name="The Broad Institute Genome Sequencing Center for Infectious Disease"/>
            <person name="Wu L."/>
            <person name="Ma J."/>
        </authorList>
    </citation>
    <scope>NUCLEOTIDE SEQUENCE [LARGE SCALE GENOMIC DNA]</scope>
    <source>
        <strain evidence="3">JCM 30846</strain>
    </source>
</reference>
<dbReference type="RefSeq" id="WP_345645360.1">
    <property type="nucleotide sequence ID" value="NZ_BAABEP010000013.1"/>
</dbReference>
<proteinExistence type="predicted"/>
<evidence type="ECO:0000313" key="2">
    <source>
        <dbReference type="EMBL" id="GAA3725973.1"/>
    </source>
</evidence>
<dbReference type="Pfam" id="PF04230">
    <property type="entry name" value="PS_pyruv_trans"/>
    <property type="match status" value="1"/>
</dbReference>
<accession>A0ABP7EXU5</accession>
<evidence type="ECO:0000313" key="3">
    <source>
        <dbReference type="Proteomes" id="UP001499884"/>
    </source>
</evidence>
<dbReference type="Proteomes" id="UP001499884">
    <property type="component" value="Unassembled WGS sequence"/>
</dbReference>
<evidence type="ECO:0000259" key="1">
    <source>
        <dbReference type="Pfam" id="PF04230"/>
    </source>
</evidence>
<protein>
    <recommendedName>
        <fullName evidence="1">Polysaccharide pyruvyl transferase domain-containing protein</fullName>
    </recommendedName>
</protein>
<dbReference type="PANTHER" id="PTHR36836">
    <property type="entry name" value="COLANIC ACID BIOSYNTHESIS PROTEIN WCAK"/>
    <property type="match status" value="1"/>
</dbReference>
<dbReference type="PANTHER" id="PTHR36836:SF1">
    <property type="entry name" value="COLANIC ACID BIOSYNTHESIS PROTEIN WCAK"/>
    <property type="match status" value="1"/>
</dbReference>
<dbReference type="EMBL" id="BAABEP010000013">
    <property type="protein sequence ID" value="GAA3725973.1"/>
    <property type="molecule type" value="Genomic_DNA"/>
</dbReference>
<feature type="domain" description="Polysaccharide pyruvyl transferase" evidence="1">
    <location>
        <begin position="19"/>
        <end position="314"/>
    </location>
</feature>
<name>A0ABP7EXU5_9ACTN</name>
<sequence length="375" mass="39795">MTNSERELIYLVGPAGIPNYGDELIAATWLRHLARTAPGADVFLDCMDPGAAARRMEDLHPRVHFHRALWELCVRHWSADPALTAAAVADAVRAPGTCPDLAAPLGHLRRARVVHLLGGGFINSLWAPFAGLLAGITAATRLTGARAAMTGQGLWPVAGSPELIRSLAGRFDVVDVRDAASARLLDAGDGVHSCDDVFLDVEGGLHDHRGVPDVMLSLQSLLSDTRSEDLVAHFARVARAWGARGEQIGLLECAPGQDEQILALAREALPGARVYTMGDVLASGLPVAPGQAWLTTRFHPHLVAAAGGASGVAVSVRADYYGTKHRSLTAVGSPWRVLDADVTDVPERPAAGGYTPEALRCMREAKRAVAHRVYG</sequence>
<dbReference type="InterPro" id="IPR007345">
    <property type="entry name" value="Polysacch_pyruvyl_Trfase"/>
</dbReference>
<organism evidence="2 3">
    <name type="scientific">Streptomyces tremellae</name>
    <dbReference type="NCBI Taxonomy" id="1124239"/>
    <lineage>
        <taxon>Bacteria</taxon>
        <taxon>Bacillati</taxon>
        <taxon>Actinomycetota</taxon>
        <taxon>Actinomycetes</taxon>
        <taxon>Kitasatosporales</taxon>
        <taxon>Streptomycetaceae</taxon>
        <taxon>Streptomyces</taxon>
    </lineage>
</organism>
<keyword evidence="3" id="KW-1185">Reference proteome</keyword>
<comment type="caution">
    <text evidence="2">The sequence shown here is derived from an EMBL/GenBank/DDBJ whole genome shotgun (WGS) entry which is preliminary data.</text>
</comment>